<proteinExistence type="predicted"/>
<evidence type="ECO:0000313" key="2">
    <source>
        <dbReference type="Proteomes" id="UP000620124"/>
    </source>
</evidence>
<dbReference type="OrthoDB" id="3070099at2759"/>
<dbReference type="AlphaFoldDB" id="A0A8H6YWK0"/>
<keyword evidence="2" id="KW-1185">Reference proteome</keyword>
<protein>
    <submittedName>
        <fullName evidence="1">Uncharacterized protein</fullName>
    </submittedName>
</protein>
<dbReference type="Proteomes" id="UP000620124">
    <property type="component" value="Unassembled WGS sequence"/>
</dbReference>
<evidence type="ECO:0000313" key="1">
    <source>
        <dbReference type="EMBL" id="KAF7366019.1"/>
    </source>
</evidence>
<name>A0A8H6YWK0_9AGAR</name>
<gene>
    <name evidence="1" type="ORF">MVEN_00477800</name>
</gene>
<dbReference type="EMBL" id="JACAZI010000003">
    <property type="protein sequence ID" value="KAF7366019.1"/>
    <property type="molecule type" value="Genomic_DNA"/>
</dbReference>
<reference evidence="1" key="1">
    <citation type="submission" date="2020-05" db="EMBL/GenBank/DDBJ databases">
        <title>Mycena genomes resolve the evolution of fungal bioluminescence.</title>
        <authorList>
            <person name="Tsai I.J."/>
        </authorList>
    </citation>
    <scope>NUCLEOTIDE SEQUENCE</scope>
    <source>
        <strain evidence="1">CCC161011</strain>
    </source>
</reference>
<comment type="caution">
    <text evidence="1">The sequence shown here is derived from an EMBL/GenBank/DDBJ whole genome shotgun (WGS) entry which is preliminary data.</text>
</comment>
<accession>A0A8H6YWK0</accession>
<sequence length="95" mass="10579">MAPFTSPTMTSDPTLPSELERQIFELAAQLHPNEIPKFLRVARRVLHWYVYTSCVSHPCIGPGRTLSAIVAASKSKPASFLHNTVRHVLLVPMDV</sequence>
<organism evidence="1 2">
    <name type="scientific">Mycena venus</name>
    <dbReference type="NCBI Taxonomy" id="2733690"/>
    <lineage>
        <taxon>Eukaryota</taxon>
        <taxon>Fungi</taxon>
        <taxon>Dikarya</taxon>
        <taxon>Basidiomycota</taxon>
        <taxon>Agaricomycotina</taxon>
        <taxon>Agaricomycetes</taxon>
        <taxon>Agaricomycetidae</taxon>
        <taxon>Agaricales</taxon>
        <taxon>Marasmiineae</taxon>
        <taxon>Mycenaceae</taxon>
        <taxon>Mycena</taxon>
    </lineage>
</organism>